<accession>A0A317F114</accession>
<dbReference type="EC" id="3.2.1.51" evidence="2"/>
<dbReference type="GO" id="GO:0004560">
    <property type="term" value="F:alpha-L-fucosidase activity"/>
    <property type="evidence" value="ECO:0007669"/>
    <property type="project" value="InterPro"/>
</dbReference>
<evidence type="ECO:0000256" key="5">
    <source>
        <dbReference type="ARBA" id="ARBA00023295"/>
    </source>
</evidence>
<dbReference type="Gene3D" id="3.20.20.80">
    <property type="entry name" value="Glycosidases"/>
    <property type="match status" value="1"/>
</dbReference>
<evidence type="ECO:0000256" key="1">
    <source>
        <dbReference type="ARBA" id="ARBA00007951"/>
    </source>
</evidence>
<dbReference type="InterPro" id="IPR008979">
    <property type="entry name" value="Galactose-bd-like_sf"/>
</dbReference>
<dbReference type="Pfam" id="PF00754">
    <property type="entry name" value="F5_F8_type_C"/>
    <property type="match status" value="1"/>
</dbReference>
<evidence type="ECO:0000313" key="10">
    <source>
        <dbReference type="Proteomes" id="UP000245391"/>
    </source>
</evidence>
<feature type="chain" id="PRO_5016233694" description="alpha-L-fucosidase" evidence="6">
    <location>
        <begin position="21"/>
        <end position="503"/>
    </location>
</feature>
<dbReference type="GO" id="GO:0005764">
    <property type="term" value="C:lysosome"/>
    <property type="evidence" value="ECO:0007669"/>
    <property type="project" value="TreeGrafter"/>
</dbReference>
<evidence type="ECO:0000313" key="9">
    <source>
        <dbReference type="EMBL" id="PWS32871.1"/>
    </source>
</evidence>
<dbReference type="Pfam" id="PF01120">
    <property type="entry name" value="Alpha_L_fucos"/>
    <property type="match status" value="1"/>
</dbReference>
<dbReference type="InterPro" id="IPR017853">
    <property type="entry name" value="GH"/>
</dbReference>
<evidence type="ECO:0000256" key="3">
    <source>
        <dbReference type="ARBA" id="ARBA00022729"/>
    </source>
</evidence>
<dbReference type="InterPro" id="IPR000421">
    <property type="entry name" value="FA58C"/>
</dbReference>
<evidence type="ECO:0000259" key="8">
    <source>
        <dbReference type="Pfam" id="PF01120"/>
    </source>
</evidence>
<feature type="signal peptide" evidence="6">
    <location>
        <begin position="1"/>
        <end position="20"/>
    </location>
</feature>
<keyword evidence="10" id="KW-1185">Reference proteome</keyword>
<evidence type="ECO:0000256" key="4">
    <source>
        <dbReference type="ARBA" id="ARBA00022801"/>
    </source>
</evidence>
<keyword evidence="4" id="KW-0378">Hydrolase</keyword>
<dbReference type="GO" id="GO:0016139">
    <property type="term" value="P:glycoside catabolic process"/>
    <property type="evidence" value="ECO:0007669"/>
    <property type="project" value="TreeGrafter"/>
</dbReference>
<dbReference type="RefSeq" id="WP_109929039.1">
    <property type="nucleotide sequence ID" value="NZ_QGNY01000002.1"/>
</dbReference>
<dbReference type="SUPFAM" id="SSF51445">
    <property type="entry name" value="(Trans)glycosidases"/>
    <property type="match status" value="1"/>
</dbReference>
<dbReference type="PANTHER" id="PTHR10030:SF37">
    <property type="entry name" value="ALPHA-L-FUCOSIDASE-RELATED"/>
    <property type="match status" value="1"/>
</dbReference>
<dbReference type="AlphaFoldDB" id="A0A317F114"/>
<reference evidence="10" key="1">
    <citation type="submission" date="2018-05" db="EMBL/GenBank/DDBJ databases">
        <title>Pedobacter paludis sp. nov., isolated from wetland soil.</title>
        <authorList>
            <person name="Zhang Y."/>
        </authorList>
    </citation>
    <scope>NUCLEOTIDE SEQUENCE [LARGE SCALE GENOMIC DNA]</scope>
    <source>
        <strain evidence="10">R-8</strain>
    </source>
</reference>
<dbReference type="Proteomes" id="UP000245391">
    <property type="component" value="Unassembled WGS sequence"/>
</dbReference>
<evidence type="ECO:0000256" key="2">
    <source>
        <dbReference type="ARBA" id="ARBA00012662"/>
    </source>
</evidence>
<name>A0A317F114_9SPHI</name>
<dbReference type="SMART" id="SM00812">
    <property type="entry name" value="Alpha_L_fucos"/>
    <property type="match status" value="1"/>
</dbReference>
<comment type="similarity">
    <text evidence="1">Belongs to the glycosyl hydrolase 29 family.</text>
</comment>
<dbReference type="Gene3D" id="2.60.120.260">
    <property type="entry name" value="Galactose-binding domain-like"/>
    <property type="match status" value="1"/>
</dbReference>
<dbReference type="PANTHER" id="PTHR10030">
    <property type="entry name" value="ALPHA-L-FUCOSIDASE"/>
    <property type="match status" value="1"/>
</dbReference>
<proteinExistence type="inferred from homology"/>
<keyword evidence="5" id="KW-0326">Glycosidase</keyword>
<dbReference type="GO" id="GO:0006004">
    <property type="term" value="P:fucose metabolic process"/>
    <property type="evidence" value="ECO:0007669"/>
    <property type="project" value="TreeGrafter"/>
</dbReference>
<keyword evidence="3 6" id="KW-0732">Signal</keyword>
<dbReference type="OrthoDB" id="107551at2"/>
<dbReference type="InterPro" id="IPR057739">
    <property type="entry name" value="Glyco_hydro_29_N"/>
</dbReference>
<comment type="caution">
    <text evidence="9">The sequence shown here is derived from an EMBL/GenBank/DDBJ whole genome shotgun (WGS) entry which is preliminary data.</text>
</comment>
<gene>
    <name evidence="9" type="ORF">DF947_07320</name>
</gene>
<evidence type="ECO:0000259" key="7">
    <source>
        <dbReference type="Pfam" id="PF00754"/>
    </source>
</evidence>
<dbReference type="FunFam" id="3.20.20.80:FF:000052">
    <property type="entry name" value="Putative alpha-L-fucosidase 1"/>
    <property type="match status" value="1"/>
</dbReference>
<sequence>MFKKFFITMAVAFAFFSAKAQVYKGNNQVAILPSDSDKDIIRKAATVTPSVRQLRWQQLELTAFFHFGVNTFTNKEWGDGTEDEKVFNPTNLDARQWIRTMKEAGFKQVILTTKHHDGFCLWPSKYTEHSVKNSLWKNGKGDVVKEVSDACHEYGLGFGVYLSPWDRNNPNYGLGQPYDEHFMNQLTELLTQYGKVDEVWFDGAYGMGKNDKKQEYNFDAWYAHIRKLQPEATIVIMGPDVRWVGTESGYGRETEWSVIPADDNMLKKIADNSQKDVAFAPVGDKTAEDLGSRKEILKAKGLVWYPAETDVSIREGWFWHADQDDKIKSVDKLMDIYFSSVGRNSVLLLNVPPDKTGQINKNDIKVLKEWTAKRQKIFATNLAKGAIVKTSNGKNGKAILDGIYKTNYIASPKDTTATIALTLKRAQTFDVLSLQENITIGQRIEKFVLEYKEGNKWKKATEGTTVGYKRLLRFNPVKAKDVRLRILSSRLNPTISAFGLYKQ</sequence>
<dbReference type="EMBL" id="QGNY01000002">
    <property type="protein sequence ID" value="PWS32871.1"/>
    <property type="molecule type" value="Genomic_DNA"/>
</dbReference>
<protein>
    <recommendedName>
        <fullName evidence="2">alpha-L-fucosidase</fullName>
        <ecNumber evidence="2">3.2.1.51</ecNumber>
    </recommendedName>
</protein>
<dbReference type="SUPFAM" id="SSF49785">
    <property type="entry name" value="Galactose-binding domain-like"/>
    <property type="match status" value="1"/>
</dbReference>
<feature type="domain" description="F5/8 type C" evidence="7">
    <location>
        <begin position="391"/>
        <end position="489"/>
    </location>
</feature>
<feature type="domain" description="Glycoside hydrolase family 29 N-terminal" evidence="8">
    <location>
        <begin position="83"/>
        <end position="369"/>
    </location>
</feature>
<evidence type="ECO:0000256" key="6">
    <source>
        <dbReference type="SAM" id="SignalP"/>
    </source>
</evidence>
<dbReference type="InterPro" id="IPR000933">
    <property type="entry name" value="Glyco_hydro_29"/>
</dbReference>
<organism evidence="9 10">
    <name type="scientific">Pedobacter paludis</name>
    <dbReference type="NCBI Taxonomy" id="2203212"/>
    <lineage>
        <taxon>Bacteria</taxon>
        <taxon>Pseudomonadati</taxon>
        <taxon>Bacteroidota</taxon>
        <taxon>Sphingobacteriia</taxon>
        <taxon>Sphingobacteriales</taxon>
        <taxon>Sphingobacteriaceae</taxon>
        <taxon>Pedobacter</taxon>
    </lineage>
</organism>